<evidence type="ECO:0000256" key="1">
    <source>
        <dbReference type="ARBA" id="ARBA00001638"/>
    </source>
</evidence>
<feature type="domain" description="HD/PDEase" evidence="14">
    <location>
        <begin position="31"/>
        <end position="146"/>
    </location>
</feature>
<evidence type="ECO:0000259" key="14">
    <source>
        <dbReference type="SMART" id="SM00471"/>
    </source>
</evidence>
<sequence>MDVGKIQDFMELAGHLKHLPRTGWVLEDIPFPESVAGHMYRMAIMTFLIDEKDNLDKFKVMQMALIHDLAECVVGDITPRCGVPVEEKHRREDNAMVDISQLLGDKGPDMLQLFREYESGESAEAKYVKDLDRLDLISQAYEYEKRDNIPGKLGEFFDNSVDKIQHPHLKKLADEIMRRRDKTNKISESIYLCSRCRISNAEYDKCNC</sequence>
<comment type="function">
    <text evidence="5">Catalyzes the dephosphorylation of the nucleoside 5'-monophosphates deoxyadenosine monophosphate (dAMP), deoxycytidine monophosphate (dCMP), deoxyguanosine monophosphate (dGMP) and deoxythymidine monophosphate (dTMP).</text>
</comment>
<dbReference type="PANTHER" id="PTHR11845">
    <property type="entry name" value="5'-DEOXYNUCLEOTIDASE HDDC2"/>
    <property type="match status" value="1"/>
</dbReference>
<evidence type="ECO:0000256" key="12">
    <source>
        <dbReference type="ARBA" id="ARBA00022842"/>
    </source>
</evidence>
<dbReference type="GO" id="GO:0009159">
    <property type="term" value="P:deoxyribonucleoside monophosphate catabolic process"/>
    <property type="evidence" value="ECO:0007669"/>
    <property type="project" value="UniProtKB-ARBA"/>
</dbReference>
<evidence type="ECO:0000256" key="13">
    <source>
        <dbReference type="ARBA" id="ARBA00032735"/>
    </source>
</evidence>
<dbReference type="EC" id="3.1.3.89" evidence="8"/>
<reference evidence="15" key="1">
    <citation type="journal article" date="2023" name="bioRxiv">
        <title>Scaffold-level genome assemblies of two parasitoid biocontrol wasps reveal the parthenogenesis mechanism and an associated novel virus.</title>
        <authorList>
            <person name="Inwood S."/>
            <person name="Skelly J."/>
            <person name="Guhlin J."/>
            <person name="Harrop T."/>
            <person name="Goldson S."/>
            <person name="Dearden P."/>
        </authorList>
    </citation>
    <scope>NUCLEOTIDE SEQUENCE</scope>
    <source>
        <strain evidence="15">Lincoln</strain>
        <tissue evidence="15">Whole body</tissue>
    </source>
</reference>
<evidence type="ECO:0000313" key="15">
    <source>
        <dbReference type="EMBL" id="KAK0161051.1"/>
    </source>
</evidence>
<comment type="cofactor">
    <cofactor evidence="2">
        <name>Mn(2+)</name>
        <dbReference type="ChEBI" id="CHEBI:29035"/>
    </cofactor>
</comment>
<keyword evidence="10" id="KW-0479">Metal-binding</keyword>
<reference evidence="15" key="2">
    <citation type="submission" date="2023-03" db="EMBL/GenBank/DDBJ databases">
        <authorList>
            <person name="Inwood S.N."/>
            <person name="Skelly J.G."/>
            <person name="Guhlin J."/>
            <person name="Harrop T.W.R."/>
            <person name="Goldson S.G."/>
            <person name="Dearden P.K."/>
        </authorList>
    </citation>
    <scope>NUCLEOTIDE SEQUENCE</scope>
    <source>
        <strain evidence="15">Lincoln</strain>
        <tissue evidence="15">Whole body</tissue>
    </source>
</reference>
<evidence type="ECO:0000256" key="8">
    <source>
        <dbReference type="ARBA" id="ARBA00012964"/>
    </source>
</evidence>
<dbReference type="AlphaFoldDB" id="A0AA39CAQ4"/>
<proteinExistence type="inferred from homology"/>
<dbReference type="SUPFAM" id="SSF109604">
    <property type="entry name" value="HD-domain/PDEase-like"/>
    <property type="match status" value="1"/>
</dbReference>
<gene>
    <name evidence="15" type="ORF">PV327_009569</name>
</gene>
<comment type="subunit">
    <text evidence="7">Homodimer.</text>
</comment>
<protein>
    <recommendedName>
        <fullName evidence="9">5'-deoxynucleotidase HDDC2</fullName>
        <ecNumber evidence="8">3.1.3.89</ecNumber>
    </recommendedName>
    <alternativeName>
        <fullName evidence="13">HD domain-containing protein 2</fullName>
    </alternativeName>
</protein>
<dbReference type="EMBL" id="JAQQBR010001835">
    <property type="protein sequence ID" value="KAK0161051.1"/>
    <property type="molecule type" value="Genomic_DNA"/>
</dbReference>
<evidence type="ECO:0000256" key="2">
    <source>
        <dbReference type="ARBA" id="ARBA00001936"/>
    </source>
</evidence>
<comment type="cofactor">
    <cofactor evidence="3">
        <name>Co(2+)</name>
        <dbReference type="ChEBI" id="CHEBI:48828"/>
    </cofactor>
</comment>
<accession>A0AA39CAQ4</accession>
<evidence type="ECO:0000256" key="3">
    <source>
        <dbReference type="ARBA" id="ARBA00001941"/>
    </source>
</evidence>
<evidence type="ECO:0000313" key="16">
    <source>
        <dbReference type="Proteomes" id="UP001168972"/>
    </source>
</evidence>
<dbReference type="Proteomes" id="UP001168972">
    <property type="component" value="Unassembled WGS sequence"/>
</dbReference>
<keyword evidence="11" id="KW-0378">Hydrolase</keyword>
<evidence type="ECO:0000256" key="6">
    <source>
        <dbReference type="ARBA" id="ARBA00009999"/>
    </source>
</evidence>
<dbReference type="Gene3D" id="1.10.3210.10">
    <property type="entry name" value="Hypothetical protein af1432"/>
    <property type="match status" value="1"/>
</dbReference>
<organism evidence="15 16">
    <name type="scientific">Microctonus hyperodae</name>
    <name type="common">Parasitoid wasp</name>
    <dbReference type="NCBI Taxonomy" id="165561"/>
    <lineage>
        <taxon>Eukaryota</taxon>
        <taxon>Metazoa</taxon>
        <taxon>Ecdysozoa</taxon>
        <taxon>Arthropoda</taxon>
        <taxon>Hexapoda</taxon>
        <taxon>Insecta</taxon>
        <taxon>Pterygota</taxon>
        <taxon>Neoptera</taxon>
        <taxon>Endopterygota</taxon>
        <taxon>Hymenoptera</taxon>
        <taxon>Apocrita</taxon>
        <taxon>Ichneumonoidea</taxon>
        <taxon>Braconidae</taxon>
        <taxon>Euphorinae</taxon>
        <taxon>Microctonus</taxon>
    </lineage>
</organism>
<dbReference type="GO" id="GO:0002953">
    <property type="term" value="F:5'-deoxynucleotidase activity"/>
    <property type="evidence" value="ECO:0007669"/>
    <property type="project" value="UniProtKB-EC"/>
</dbReference>
<evidence type="ECO:0000256" key="11">
    <source>
        <dbReference type="ARBA" id="ARBA00022801"/>
    </source>
</evidence>
<dbReference type="InterPro" id="IPR003607">
    <property type="entry name" value="HD/PDEase_dom"/>
</dbReference>
<dbReference type="SMART" id="SM00471">
    <property type="entry name" value="HDc"/>
    <property type="match status" value="1"/>
</dbReference>
<comment type="cofactor">
    <cofactor evidence="4">
        <name>Mg(2+)</name>
        <dbReference type="ChEBI" id="CHEBI:18420"/>
    </cofactor>
</comment>
<comment type="similarity">
    <text evidence="6">Belongs to the HDDC2 family.</text>
</comment>
<name>A0AA39CAQ4_MICHY</name>
<dbReference type="FunFam" id="1.10.3210.10:FF:000011">
    <property type="entry name" value="HD domain-containing protein 2"/>
    <property type="match status" value="1"/>
</dbReference>
<dbReference type="Pfam" id="PF13023">
    <property type="entry name" value="HD_3"/>
    <property type="match status" value="1"/>
</dbReference>
<evidence type="ECO:0000256" key="9">
    <source>
        <dbReference type="ARBA" id="ARBA00015933"/>
    </source>
</evidence>
<dbReference type="GO" id="GO:0046872">
    <property type="term" value="F:metal ion binding"/>
    <property type="evidence" value="ECO:0007669"/>
    <property type="project" value="UniProtKB-KW"/>
</dbReference>
<comment type="catalytic activity">
    <reaction evidence="1">
        <text>a 2'-deoxyribonucleoside 5'-phosphate + H2O = a 2'-deoxyribonucleoside + phosphate</text>
        <dbReference type="Rhea" id="RHEA:36167"/>
        <dbReference type="ChEBI" id="CHEBI:15377"/>
        <dbReference type="ChEBI" id="CHEBI:18274"/>
        <dbReference type="ChEBI" id="CHEBI:43474"/>
        <dbReference type="ChEBI" id="CHEBI:65317"/>
        <dbReference type="EC" id="3.1.3.89"/>
    </reaction>
</comment>
<keyword evidence="12" id="KW-0460">Magnesium</keyword>
<dbReference type="GO" id="GO:0005737">
    <property type="term" value="C:cytoplasm"/>
    <property type="evidence" value="ECO:0007669"/>
    <property type="project" value="TreeGrafter"/>
</dbReference>
<comment type="caution">
    <text evidence="15">The sequence shown here is derived from an EMBL/GenBank/DDBJ whole genome shotgun (WGS) entry which is preliminary data.</text>
</comment>
<dbReference type="InterPro" id="IPR006674">
    <property type="entry name" value="HD_domain"/>
</dbReference>
<evidence type="ECO:0000256" key="7">
    <source>
        <dbReference type="ARBA" id="ARBA00011738"/>
    </source>
</evidence>
<keyword evidence="16" id="KW-1185">Reference proteome</keyword>
<evidence type="ECO:0000256" key="10">
    <source>
        <dbReference type="ARBA" id="ARBA00022723"/>
    </source>
</evidence>
<dbReference type="PANTHER" id="PTHR11845:SF13">
    <property type="entry name" value="5'-DEOXYNUCLEOTIDASE HDDC2"/>
    <property type="match status" value="1"/>
</dbReference>
<evidence type="ECO:0000256" key="4">
    <source>
        <dbReference type="ARBA" id="ARBA00001946"/>
    </source>
</evidence>
<dbReference type="InterPro" id="IPR039356">
    <property type="entry name" value="YfbR/HDDC2"/>
</dbReference>
<evidence type="ECO:0000256" key="5">
    <source>
        <dbReference type="ARBA" id="ARBA00004074"/>
    </source>
</evidence>